<evidence type="ECO:0000313" key="2">
    <source>
        <dbReference type="EMBL" id="KAK9001059.1"/>
    </source>
</evidence>
<proteinExistence type="predicted"/>
<accession>A0ABR2QKM3</accession>
<protein>
    <submittedName>
        <fullName evidence="2">Uncharacterized protein</fullName>
    </submittedName>
</protein>
<organism evidence="2 3">
    <name type="scientific">Hibiscus sabdariffa</name>
    <name type="common">roselle</name>
    <dbReference type="NCBI Taxonomy" id="183260"/>
    <lineage>
        <taxon>Eukaryota</taxon>
        <taxon>Viridiplantae</taxon>
        <taxon>Streptophyta</taxon>
        <taxon>Embryophyta</taxon>
        <taxon>Tracheophyta</taxon>
        <taxon>Spermatophyta</taxon>
        <taxon>Magnoliopsida</taxon>
        <taxon>eudicotyledons</taxon>
        <taxon>Gunneridae</taxon>
        <taxon>Pentapetalae</taxon>
        <taxon>rosids</taxon>
        <taxon>malvids</taxon>
        <taxon>Malvales</taxon>
        <taxon>Malvaceae</taxon>
        <taxon>Malvoideae</taxon>
        <taxon>Hibiscus</taxon>
    </lineage>
</organism>
<comment type="caution">
    <text evidence="2">The sequence shown here is derived from an EMBL/GenBank/DDBJ whole genome shotgun (WGS) entry which is preliminary data.</text>
</comment>
<keyword evidence="3" id="KW-1185">Reference proteome</keyword>
<feature type="region of interest" description="Disordered" evidence="1">
    <location>
        <begin position="98"/>
        <end position="135"/>
    </location>
</feature>
<evidence type="ECO:0000313" key="3">
    <source>
        <dbReference type="Proteomes" id="UP001396334"/>
    </source>
</evidence>
<gene>
    <name evidence="2" type="ORF">V6N11_082851</name>
</gene>
<dbReference type="EMBL" id="JBBPBN010000036">
    <property type="protein sequence ID" value="KAK9001059.1"/>
    <property type="molecule type" value="Genomic_DNA"/>
</dbReference>
<evidence type="ECO:0000256" key="1">
    <source>
        <dbReference type="SAM" id="MobiDB-lite"/>
    </source>
</evidence>
<sequence length="135" mass="15189">MEKALTSPKTPLNVLISPTGLQTLYEGTILDYTKLSIEIKQFIKHLLEMGEGSKMKMVIAMYSPLLMLMKIFEEEIYMAPTCISPSISFKGQNMKKKKLFEGTPPSSKKKVKVEAAEEKTNEPKISSEIINIDSE</sequence>
<feature type="compositionally biased region" description="Basic and acidic residues" evidence="1">
    <location>
        <begin position="112"/>
        <end position="122"/>
    </location>
</feature>
<reference evidence="2 3" key="1">
    <citation type="journal article" date="2024" name="G3 (Bethesda)">
        <title>Genome assembly of Hibiscus sabdariffa L. provides insights into metabolisms of medicinal natural products.</title>
        <authorList>
            <person name="Kim T."/>
        </authorList>
    </citation>
    <scope>NUCLEOTIDE SEQUENCE [LARGE SCALE GENOMIC DNA]</scope>
    <source>
        <strain evidence="2">TK-2024</strain>
        <tissue evidence="2">Old leaves</tissue>
    </source>
</reference>
<name>A0ABR2QKM3_9ROSI</name>
<dbReference type="Proteomes" id="UP001396334">
    <property type="component" value="Unassembled WGS sequence"/>
</dbReference>